<sequence length="252" mass="27313">MAATYMPQVHRSWVHQAHTATRAASRSPSPDPDGKDKREDILSAEQGMNSRLAVDMQEQDFLRHMNRGDHLPSRGAHAEQARVMRNMYGYAPIGSMYDAQELSSEEEKWDAKRVKVANFGKRHFIKFGNTRTLQEEENSIEEDAAHRQGLADDSTASDAEGGPGVFIGGHTGHAAANLAAQRRAQADATARGEQANQPTAAVVTAERGGAAAAGLASPPAAEALTEGDRTFPDDDSFEQRDMDADIEDLDAE</sequence>
<feature type="compositionally biased region" description="Gly residues" evidence="1">
    <location>
        <begin position="161"/>
        <end position="171"/>
    </location>
</feature>
<reference evidence="2 3" key="1">
    <citation type="submission" date="2014-05" db="EMBL/GenBank/DDBJ databases">
        <title>Draft genome sequence of a rare smut relative, Tilletiaria anomala UBC 951.</title>
        <authorList>
            <consortium name="DOE Joint Genome Institute"/>
            <person name="Toome M."/>
            <person name="Kuo A."/>
            <person name="Henrissat B."/>
            <person name="Lipzen A."/>
            <person name="Tritt A."/>
            <person name="Yoshinaga Y."/>
            <person name="Zane M."/>
            <person name="Barry K."/>
            <person name="Grigoriev I.V."/>
            <person name="Spatafora J.W."/>
            <person name="Aimea M.C."/>
        </authorList>
    </citation>
    <scope>NUCLEOTIDE SEQUENCE [LARGE SCALE GENOMIC DNA]</scope>
    <source>
        <strain evidence="2 3">UBC 951</strain>
    </source>
</reference>
<feature type="compositionally biased region" description="Low complexity" evidence="1">
    <location>
        <begin position="174"/>
        <end position="191"/>
    </location>
</feature>
<feature type="region of interest" description="Disordered" evidence="1">
    <location>
        <begin position="1"/>
        <end position="41"/>
    </location>
</feature>
<dbReference type="HOGENOM" id="CLU_070358_0_0_1"/>
<dbReference type="AlphaFoldDB" id="A0A066WFT6"/>
<keyword evidence="3" id="KW-1185">Reference proteome</keyword>
<gene>
    <name evidence="2" type="ORF">K437DRAFT_253855</name>
</gene>
<protein>
    <submittedName>
        <fullName evidence="2">Uncharacterized protein</fullName>
    </submittedName>
</protein>
<organism evidence="2 3">
    <name type="scientific">Tilletiaria anomala (strain ATCC 24038 / CBS 436.72 / UBC 951)</name>
    <dbReference type="NCBI Taxonomy" id="1037660"/>
    <lineage>
        <taxon>Eukaryota</taxon>
        <taxon>Fungi</taxon>
        <taxon>Dikarya</taxon>
        <taxon>Basidiomycota</taxon>
        <taxon>Ustilaginomycotina</taxon>
        <taxon>Exobasidiomycetes</taxon>
        <taxon>Georgefischeriales</taxon>
        <taxon>Tilletiariaceae</taxon>
        <taxon>Tilletiaria</taxon>
    </lineage>
</organism>
<dbReference type="Proteomes" id="UP000027361">
    <property type="component" value="Unassembled WGS sequence"/>
</dbReference>
<dbReference type="EMBL" id="JMSN01000007">
    <property type="protein sequence ID" value="KDN52666.1"/>
    <property type="molecule type" value="Genomic_DNA"/>
</dbReference>
<dbReference type="OMA" id="STLWDHA"/>
<accession>A0A066WFT6</accession>
<feature type="compositionally biased region" description="Polar residues" evidence="1">
    <location>
        <begin position="18"/>
        <end position="28"/>
    </location>
</feature>
<dbReference type="InParanoid" id="A0A066WFT6"/>
<feature type="region of interest" description="Disordered" evidence="1">
    <location>
        <begin position="133"/>
        <end position="252"/>
    </location>
</feature>
<proteinExistence type="predicted"/>
<dbReference type="OrthoDB" id="3363403at2759"/>
<dbReference type="GeneID" id="25263689"/>
<feature type="compositionally biased region" description="Low complexity" evidence="1">
    <location>
        <begin position="199"/>
        <end position="224"/>
    </location>
</feature>
<evidence type="ECO:0000313" key="3">
    <source>
        <dbReference type="Proteomes" id="UP000027361"/>
    </source>
</evidence>
<feature type="compositionally biased region" description="Basic and acidic residues" evidence="1">
    <location>
        <begin position="32"/>
        <end position="41"/>
    </location>
</feature>
<dbReference type="RefSeq" id="XP_013245505.1">
    <property type="nucleotide sequence ID" value="XM_013390051.1"/>
</dbReference>
<name>A0A066WFT6_TILAU</name>
<evidence type="ECO:0000256" key="1">
    <source>
        <dbReference type="SAM" id="MobiDB-lite"/>
    </source>
</evidence>
<comment type="caution">
    <text evidence="2">The sequence shown here is derived from an EMBL/GenBank/DDBJ whole genome shotgun (WGS) entry which is preliminary data.</text>
</comment>
<evidence type="ECO:0000313" key="2">
    <source>
        <dbReference type="EMBL" id="KDN52666.1"/>
    </source>
</evidence>
<feature type="compositionally biased region" description="Basic and acidic residues" evidence="1">
    <location>
        <begin position="226"/>
        <end position="243"/>
    </location>
</feature>